<gene>
    <name evidence="2" type="ORF">AVEN_253932_1</name>
</gene>
<comment type="caution">
    <text evidence="2">The sequence shown here is derived from an EMBL/GenBank/DDBJ whole genome shotgun (WGS) entry which is preliminary data.</text>
</comment>
<dbReference type="EMBL" id="BGPR01075151">
    <property type="protein sequence ID" value="GBL53836.1"/>
    <property type="molecule type" value="Genomic_DNA"/>
</dbReference>
<evidence type="ECO:0000313" key="2">
    <source>
        <dbReference type="EMBL" id="GBL53836.1"/>
    </source>
</evidence>
<feature type="region of interest" description="Disordered" evidence="1">
    <location>
        <begin position="63"/>
        <end position="84"/>
    </location>
</feature>
<dbReference type="AlphaFoldDB" id="A0A4Y1ZL26"/>
<accession>A0A4Y1ZL26</accession>
<name>A0A4Y1ZL26_ARAVE</name>
<evidence type="ECO:0000313" key="3">
    <source>
        <dbReference type="Proteomes" id="UP000499080"/>
    </source>
</evidence>
<keyword evidence="3" id="KW-1185">Reference proteome</keyword>
<reference evidence="2 3" key="1">
    <citation type="journal article" date="2019" name="Sci. Rep.">
        <title>Orb-weaving spider Araneus ventricosus genome elucidates the spidroin gene catalogue.</title>
        <authorList>
            <person name="Kono N."/>
            <person name="Nakamura H."/>
            <person name="Ohtoshi R."/>
            <person name="Moran D.A.P."/>
            <person name="Shinohara A."/>
            <person name="Yoshida Y."/>
            <person name="Fujiwara M."/>
            <person name="Mori M."/>
            <person name="Tomita M."/>
            <person name="Arakawa K."/>
        </authorList>
    </citation>
    <scope>NUCLEOTIDE SEQUENCE [LARGE SCALE GENOMIC DNA]</scope>
</reference>
<sequence length="100" mass="11309">MVFTETRGRQEHIIFPAEYEVVKDPKTQSLHHPSPPSVIMMRAGILEGGRDIIIATPGLTRTHRRNGVNRGQTRPLGAQTEMMTSDDSGEVWRLWFLTVP</sequence>
<evidence type="ECO:0000256" key="1">
    <source>
        <dbReference type="SAM" id="MobiDB-lite"/>
    </source>
</evidence>
<protein>
    <submittedName>
        <fullName evidence="2">Uncharacterized protein</fullName>
    </submittedName>
</protein>
<dbReference type="Proteomes" id="UP000499080">
    <property type="component" value="Unassembled WGS sequence"/>
</dbReference>
<organism evidence="2 3">
    <name type="scientific">Araneus ventricosus</name>
    <name type="common">Orbweaver spider</name>
    <name type="synonym">Epeira ventricosa</name>
    <dbReference type="NCBI Taxonomy" id="182803"/>
    <lineage>
        <taxon>Eukaryota</taxon>
        <taxon>Metazoa</taxon>
        <taxon>Ecdysozoa</taxon>
        <taxon>Arthropoda</taxon>
        <taxon>Chelicerata</taxon>
        <taxon>Arachnida</taxon>
        <taxon>Araneae</taxon>
        <taxon>Araneomorphae</taxon>
        <taxon>Entelegynae</taxon>
        <taxon>Araneoidea</taxon>
        <taxon>Araneidae</taxon>
        <taxon>Araneus</taxon>
    </lineage>
</organism>
<proteinExistence type="predicted"/>